<dbReference type="GeneID" id="96258030"/>
<feature type="transmembrane region" description="Helical" evidence="1">
    <location>
        <begin position="6"/>
        <end position="27"/>
    </location>
</feature>
<proteinExistence type="predicted"/>
<comment type="caution">
    <text evidence="2">The sequence shown here is derived from an EMBL/GenBank/DDBJ whole genome shotgun (WGS) entry which is preliminary data.</text>
</comment>
<accession>A0ABS3XQQ4</accession>
<sequence>MSEQTATVIAAGITAVTTLFGLPAVFIQARAASKAARVAREAAQATREAGRVQAEAVYKAALDGARTNAQGTAEQWRREQRRDIWTEFLHNADHVEDICTGRIHTSSSASTTESMSDAWRALQRSLVKLELVSPGHIGILAQDVVRALSGLVDDHYFTTEVEPVFEQLNAMWAEEHPRIYFGPGEDWPTCPPDHRACAVLAALRHVQRIGSTARAAGIAQPLIEAEEAIQSGAVCPYPPEEGESLDERSALLRELYGAYGDLGYALDGVPGLPELDDRLLMTRVHLYRGEFHLQHESRINSFGAARSALLLAAQEEIVGAANCRGT</sequence>
<evidence type="ECO:0000313" key="2">
    <source>
        <dbReference type="EMBL" id="MBO8197735.1"/>
    </source>
</evidence>
<dbReference type="RefSeq" id="WP_209209518.1">
    <property type="nucleotide sequence ID" value="NZ_JAFFZM010000002.1"/>
</dbReference>
<keyword evidence="1" id="KW-1133">Transmembrane helix</keyword>
<keyword evidence="1" id="KW-0472">Membrane</keyword>
<evidence type="ECO:0000313" key="3">
    <source>
        <dbReference type="Proteomes" id="UP000721954"/>
    </source>
</evidence>
<name>A0ABS3XQQ4_9ACTN</name>
<gene>
    <name evidence="2" type="ORF">JW613_05380</name>
</gene>
<protein>
    <submittedName>
        <fullName evidence="2">Uncharacterized protein</fullName>
    </submittedName>
</protein>
<evidence type="ECO:0000256" key="1">
    <source>
        <dbReference type="SAM" id="Phobius"/>
    </source>
</evidence>
<dbReference type="Proteomes" id="UP000721954">
    <property type="component" value="Unassembled WGS sequence"/>
</dbReference>
<organism evidence="2 3">
    <name type="scientific">Streptomyces smyrnaeus</name>
    <dbReference type="NCBI Taxonomy" id="1387713"/>
    <lineage>
        <taxon>Bacteria</taxon>
        <taxon>Bacillati</taxon>
        <taxon>Actinomycetota</taxon>
        <taxon>Actinomycetes</taxon>
        <taxon>Kitasatosporales</taxon>
        <taxon>Streptomycetaceae</taxon>
        <taxon>Streptomyces</taxon>
    </lineage>
</organism>
<keyword evidence="3" id="KW-1185">Reference proteome</keyword>
<dbReference type="EMBL" id="JAFFZM010000002">
    <property type="protein sequence ID" value="MBO8197735.1"/>
    <property type="molecule type" value="Genomic_DNA"/>
</dbReference>
<keyword evidence="1" id="KW-0812">Transmembrane</keyword>
<reference evidence="2 3" key="1">
    <citation type="submission" date="2021-02" db="EMBL/GenBank/DDBJ databases">
        <title>Streptomyces spirodelae sp. nov., isolated from duckweed.</title>
        <authorList>
            <person name="Saimee Y."/>
            <person name="Duangmal K."/>
        </authorList>
    </citation>
    <scope>NUCLEOTIDE SEQUENCE [LARGE SCALE GENOMIC DNA]</scope>
    <source>
        <strain evidence="2 3">DSM 42105</strain>
    </source>
</reference>